<name>A0ABS1JCU6_9BACL</name>
<accession>A0ABS1JCU6</accession>
<proteinExistence type="predicted"/>
<evidence type="ECO:0000259" key="1">
    <source>
        <dbReference type="Pfam" id="PF08241"/>
    </source>
</evidence>
<organism evidence="2 3">
    <name type="scientific">Tumebacillus amylolyticus</name>
    <dbReference type="NCBI Taxonomy" id="2801339"/>
    <lineage>
        <taxon>Bacteria</taxon>
        <taxon>Bacillati</taxon>
        <taxon>Bacillota</taxon>
        <taxon>Bacilli</taxon>
        <taxon>Bacillales</taxon>
        <taxon>Alicyclobacillaceae</taxon>
        <taxon>Tumebacillus</taxon>
    </lineage>
</organism>
<keyword evidence="2" id="KW-0808">Transferase</keyword>
<dbReference type="PANTHER" id="PTHR43591:SF24">
    <property type="entry name" value="2-METHOXY-6-POLYPRENYL-1,4-BENZOQUINOL METHYLASE, MITOCHONDRIAL"/>
    <property type="match status" value="1"/>
</dbReference>
<reference evidence="2 3" key="1">
    <citation type="submission" date="2021-01" db="EMBL/GenBank/DDBJ databases">
        <title>Tumebacillus sp. strain ITR2 16S ribosomal RNA gene Genome sequencing and assembly.</title>
        <authorList>
            <person name="Kang M."/>
        </authorList>
    </citation>
    <scope>NUCLEOTIDE SEQUENCE [LARGE SCALE GENOMIC DNA]</scope>
    <source>
        <strain evidence="2 3">ITR2</strain>
    </source>
</reference>
<dbReference type="Proteomes" id="UP000602284">
    <property type="component" value="Unassembled WGS sequence"/>
</dbReference>
<dbReference type="GO" id="GO:0032259">
    <property type="term" value="P:methylation"/>
    <property type="evidence" value="ECO:0007669"/>
    <property type="project" value="UniProtKB-KW"/>
</dbReference>
<gene>
    <name evidence="2" type="ORF">JJB07_15725</name>
</gene>
<dbReference type="CDD" id="cd02440">
    <property type="entry name" value="AdoMet_MTases"/>
    <property type="match status" value="1"/>
</dbReference>
<sequence length="264" mass="29831">MEGQDDVKHQVKEYFSKTAENYLVKGEVKEPDLLHMLQTISFTGQERMLDIGTATGRTLMTFAPHIREGIGLDLTPAMLAIAEREAKAAGLTHLSWQEGDVENLPFADGSFDLITARICAHHFPNVQRAVEEMARVLKPGGRLMIVDNYAPEHDGGDVFINAIEILRDNSHVREWRLSEWKSFYEKAGLSFVVDFEYRTFHPLGAWTRKSQTPSDVVAQIEQDIIAAASDESIRDIFNLKQNQQGEWSFDLLKALMVGVKRESP</sequence>
<evidence type="ECO:0000313" key="3">
    <source>
        <dbReference type="Proteomes" id="UP000602284"/>
    </source>
</evidence>
<dbReference type="EMBL" id="JAEQNB010000005">
    <property type="protein sequence ID" value="MBL0388068.1"/>
    <property type="molecule type" value="Genomic_DNA"/>
</dbReference>
<keyword evidence="3" id="KW-1185">Reference proteome</keyword>
<dbReference type="GO" id="GO:0008168">
    <property type="term" value="F:methyltransferase activity"/>
    <property type="evidence" value="ECO:0007669"/>
    <property type="project" value="UniProtKB-KW"/>
</dbReference>
<dbReference type="Gene3D" id="3.40.50.150">
    <property type="entry name" value="Vaccinia Virus protein VP39"/>
    <property type="match status" value="1"/>
</dbReference>
<feature type="domain" description="Methyltransferase type 11" evidence="1">
    <location>
        <begin position="49"/>
        <end position="145"/>
    </location>
</feature>
<dbReference type="SUPFAM" id="SSF53335">
    <property type="entry name" value="S-adenosyl-L-methionine-dependent methyltransferases"/>
    <property type="match status" value="1"/>
</dbReference>
<dbReference type="RefSeq" id="WP_201636693.1">
    <property type="nucleotide sequence ID" value="NZ_JAEQNB010000005.1"/>
</dbReference>
<comment type="caution">
    <text evidence="2">The sequence shown here is derived from an EMBL/GenBank/DDBJ whole genome shotgun (WGS) entry which is preliminary data.</text>
</comment>
<dbReference type="InterPro" id="IPR013216">
    <property type="entry name" value="Methyltransf_11"/>
</dbReference>
<protein>
    <submittedName>
        <fullName evidence="2">Methyltransferase domain-containing protein</fullName>
    </submittedName>
</protein>
<dbReference type="PANTHER" id="PTHR43591">
    <property type="entry name" value="METHYLTRANSFERASE"/>
    <property type="match status" value="1"/>
</dbReference>
<evidence type="ECO:0000313" key="2">
    <source>
        <dbReference type="EMBL" id="MBL0388068.1"/>
    </source>
</evidence>
<dbReference type="InterPro" id="IPR029063">
    <property type="entry name" value="SAM-dependent_MTases_sf"/>
</dbReference>
<keyword evidence="2" id="KW-0489">Methyltransferase</keyword>
<dbReference type="Pfam" id="PF08241">
    <property type="entry name" value="Methyltransf_11"/>
    <property type="match status" value="1"/>
</dbReference>